<reference evidence="3 4" key="1">
    <citation type="journal article" date="2016" name="Mol. Biol. Evol.">
        <title>Comparative Genomics of Early-Diverging Mushroom-Forming Fungi Provides Insights into the Origins of Lignocellulose Decay Capabilities.</title>
        <authorList>
            <person name="Nagy L.G."/>
            <person name="Riley R."/>
            <person name="Tritt A."/>
            <person name="Adam C."/>
            <person name="Daum C."/>
            <person name="Floudas D."/>
            <person name="Sun H."/>
            <person name="Yadav J.S."/>
            <person name="Pangilinan J."/>
            <person name="Larsson K.H."/>
            <person name="Matsuura K."/>
            <person name="Barry K."/>
            <person name="Labutti K."/>
            <person name="Kuo R."/>
            <person name="Ohm R.A."/>
            <person name="Bhattacharya S.S."/>
            <person name="Shirouzu T."/>
            <person name="Yoshinaga Y."/>
            <person name="Martin F.M."/>
            <person name="Grigoriev I.V."/>
            <person name="Hibbett D.S."/>
        </authorList>
    </citation>
    <scope>NUCLEOTIDE SEQUENCE [LARGE SCALE GENOMIC DNA]</scope>
    <source>
        <strain evidence="3 4">CBS 109695</strain>
    </source>
</reference>
<dbReference type="Proteomes" id="UP000076532">
    <property type="component" value="Unassembled WGS sequence"/>
</dbReference>
<feature type="coiled-coil region" evidence="1">
    <location>
        <begin position="87"/>
        <end position="117"/>
    </location>
</feature>
<gene>
    <name evidence="3" type="ORF">FIBSPDRAFT_686980</name>
</gene>
<name>A0A167TN48_9AGAM</name>
<organism evidence="3 4">
    <name type="scientific">Athelia psychrophila</name>
    <dbReference type="NCBI Taxonomy" id="1759441"/>
    <lineage>
        <taxon>Eukaryota</taxon>
        <taxon>Fungi</taxon>
        <taxon>Dikarya</taxon>
        <taxon>Basidiomycota</taxon>
        <taxon>Agaricomycotina</taxon>
        <taxon>Agaricomycetes</taxon>
        <taxon>Agaricomycetidae</taxon>
        <taxon>Atheliales</taxon>
        <taxon>Atheliaceae</taxon>
        <taxon>Athelia</taxon>
    </lineage>
</organism>
<sequence length="302" mass="34145">VRNCSTCTHRLCQKCCLVYQRIYPESTCTQKSHHPKLPAPTPTPASGSWSAIEALPATPDPATATATSAVDRDFFYDSTKPLHQAQYDAKMEARESFKAQREAVEERERQLEKLKQYVQILYWNQNVQTEPDSQFFRVECPQYPIFSLSHCSPEVRSDMGTTNNALLETYDLGAHRWIRIDSGSIMPIVNVQKLLVRARGVTSGRDMLLEDSVADADASREAATKKSPWPLKYVVDMARGFDAQKTMAGTVDDTFRAAFGMEPPKSRTTWAKHLKVWKYSTQAERDDFIAAGHARAGEWRAF</sequence>
<feature type="non-terminal residue" evidence="3">
    <location>
        <position position="302"/>
    </location>
</feature>
<dbReference type="EMBL" id="KV418163">
    <property type="protein sequence ID" value="KZP03110.1"/>
    <property type="molecule type" value="Genomic_DNA"/>
</dbReference>
<evidence type="ECO:0000256" key="2">
    <source>
        <dbReference type="SAM" id="MobiDB-lite"/>
    </source>
</evidence>
<proteinExistence type="predicted"/>
<accession>A0A167TN48</accession>
<evidence type="ECO:0000313" key="4">
    <source>
        <dbReference type="Proteomes" id="UP000076532"/>
    </source>
</evidence>
<dbReference type="AlphaFoldDB" id="A0A167TN48"/>
<feature type="region of interest" description="Disordered" evidence="2">
    <location>
        <begin position="29"/>
        <end position="49"/>
    </location>
</feature>
<dbReference type="OrthoDB" id="3070933at2759"/>
<keyword evidence="4" id="KW-1185">Reference proteome</keyword>
<feature type="non-terminal residue" evidence="3">
    <location>
        <position position="1"/>
    </location>
</feature>
<evidence type="ECO:0000313" key="3">
    <source>
        <dbReference type="EMBL" id="KZP03110.1"/>
    </source>
</evidence>
<protein>
    <submittedName>
        <fullName evidence="3">Uncharacterized protein</fullName>
    </submittedName>
</protein>
<keyword evidence="1" id="KW-0175">Coiled coil</keyword>
<evidence type="ECO:0000256" key="1">
    <source>
        <dbReference type="SAM" id="Coils"/>
    </source>
</evidence>